<accession>A0A0A1T0G3</accession>
<dbReference type="AlphaFoldDB" id="A0A0A1T0G3"/>
<dbReference type="PANTHER" id="PTHR33365:SF4">
    <property type="entry name" value="CYCLOCHLOROTINE BIOSYNTHESIS PROTEIN O"/>
    <property type="match status" value="1"/>
</dbReference>
<dbReference type="Proteomes" id="UP000039046">
    <property type="component" value="Unassembled WGS sequence"/>
</dbReference>
<dbReference type="STRING" id="1531966.A0A0A1T0G3"/>
<name>A0A0A1T0G3_9HYPO</name>
<gene>
    <name evidence="3" type="ORF">VHEMI04123</name>
</gene>
<proteinExistence type="inferred from homology"/>
<dbReference type="Pfam" id="PF11807">
    <property type="entry name" value="UstYa"/>
    <property type="match status" value="1"/>
</dbReference>
<organism evidence="3 4">
    <name type="scientific">[Torrubiella] hemipterigena</name>
    <dbReference type="NCBI Taxonomy" id="1531966"/>
    <lineage>
        <taxon>Eukaryota</taxon>
        <taxon>Fungi</taxon>
        <taxon>Dikarya</taxon>
        <taxon>Ascomycota</taxon>
        <taxon>Pezizomycotina</taxon>
        <taxon>Sordariomycetes</taxon>
        <taxon>Hypocreomycetidae</taxon>
        <taxon>Hypocreales</taxon>
        <taxon>Clavicipitaceae</taxon>
        <taxon>Clavicipitaceae incertae sedis</taxon>
        <taxon>'Torrubiella' clade</taxon>
    </lineage>
</organism>
<evidence type="ECO:0000256" key="2">
    <source>
        <dbReference type="ARBA" id="ARBA00035112"/>
    </source>
</evidence>
<dbReference type="GO" id="GO:0043386">
    <property type="term" value="P:mycotoxin biosynthetic process"/>
    <property type="evidence" value="ECO:0007669"/>
    <property type="project" value="InterPro"/>
</dbReference>
<comment type="similarity">
    <text evidence="2">Belongs to the ustYa family.</text>
</comment>
<dbReference type="EMBL" id="CDHN01000002">
    <property type="protein sequence ID" value="CEJ86499.1"/>
    <property type="molecule type" value="Genomic_DNA"/>
</dbReference>
<dbReference type="InterPro" id="IPR021765">
    <property type="entry name" value="UstYa-like"/>
</dbReference>
<comment type="pathway">
    <text evidence="1">Mycotoxin biosynthesis.</text>
</comment>
<evidence type="ECO:0000313" key="3">
    <source>
        <dbReference type="EMBL" id="CEJ86499.1"/>
    </source>
</evidence>
<dbReference type="OrthoDB" id="3687641at2759"/>
<evidence type="ECO:0000313" key="4">
    <source>
        <dbReference type="Proteomes" id="UP000039046"/>
    </source>
</evidence>
<reference evidence="3 4" key="1">
    <citation type="journal article" date="2015" name="Genome Announc.">
        <title>Draft Genome Sequence and Gene Annotation of the Entomopathogenic Fungus Verticillium hemipterigenum.</title>
        <authorList>
            <person name="Horn F."/>
            <person name="Habel A."/>
            <person name="Scharf D.H."/>
            <person name="Dworschak J."/>
            <person name="Brakhage A.A."/>
            <person name="Guthke R."/>
            <person name="Hertweck C."/>
            <person name="Linde J."/>
        </authorList>
    </citation>
    <scope>NUCLEOTIDE SEQUENCE [LARGE SCALE GENOMIC DNA]</scope>
</reference>
<sequence>MRPGPDGLRNATLATHLDHCVEILRQVLSCNGDAGLITYHWVKGNPTTYPDFNTWHQCRDAEAILAWSKQREAPIKVPLAKQLFPAHHELDEAP</sequence>
<protein>
    <submittedName>
        <fullName evidence="3">Uncharacterized protein</fullName>
    </submittedName>
</protein>
<dbReference type="HOGENOM" id="CLU_2387718_0_0_1"/>
<keyword evidence="4" id="KW-1185">Reference proteome</keyword>
<dbReference type="PANTHER" id="PTHR33365">
    <property type="entry name" value="YALI0B05434P"/>
    <property type="match status" value="1"/>
</dbReference>
<evidence type="ECO:0000256" key="1">
    <source>
        <dbReference type="ARBA" id="ARBA00004685"/>
    </source>
</evidence>